<dbReference type="FunFam" id="3.40.50.300:FF:000221">
    <property type="entry name" value="Multidrug ABC transporter ATP-binding protein"/>
    <property type="match status" value="1"/>
</dbReference>
<dbReference type="EMBL" id="JACOPQ010000001">
    <property type="protein sequence ID" value="MBC5735395.1"/>
    <property type="molecule type" value="Genomic_DNA"/>
</dbReference>
<dbReference type="InterPro" id="IPR003593">
    <property type="entry name" value="AAA+_ATPase"/>
</dbReference>
<keyword evidence="8 10" id="KW-0472">Membrane</keyword>
<evidence type="ECO:0000256" key="10">
    <source>
        <dbReference type="SAM" id="Phobius"/>
    </source>
</evidence>
<feature type="domain" description="ABC transmembrane type-1" evidence="12">
    <location>
        <begin position="26"/>
        <end position="276"/>
    </location>
</feature>
<evidence type="ECO:0000256" key="3">
    <source>
        <dbReference type="ARBA" id="ARBA00022475"/>
    </source>
</evidence>
<keyword evidence="2" id="KW-0813">Transport</keyword>
<protein>
    <submittedName>
        <fullName evidence="13">ABC transporter ATP-binding protein</fullName>
    </submittedName>
</protein>
<organism evidence="13 14">
    <name type="scientific">Lawsonibacter faecis</name>
    <dbReference type="NCBI Taxonomy" id="2763052"/>
    <lineage>
        <taxon>Bacteria</taxon>
        <taxon>Bacillati</taxon>
        <taxon>Bacillota</taxon>
        <taxon>Clostridia</taxon>
        <taxon>Eubacteriales</taxon>
        <taxon>Oscillospiraceae</taxon>
        <taxon>Lawsonibacter</taxon>
    </lineage>
</organism>
<dbReference type="PANTHER" id="PTHR43394:SF1">
    <property type="entry name" value="ATP-BINDING CASSETTE SUB-FAMILY B MEMBER 10, MITOCHONDRIAL"/>
    <property type="match status" value="1"/>
</dbReference>
<evidence type="ECO:0000259" key="12">
    <source>
        <dbReference type="PROSITE" id="PS50929"/>
    </source>
</evidence>
<evidence type="ECO:0000256" key="6">
    <source>
        <dbReference type="ARBA" id="ARBA00022840"/>
    </source>
</evidence>
<dbReference type="InterPro" id="IPR027417">
    <property type="entry name" value="P-loop_NTPase"/>
</dbReference>
<comment type="caution">
    <text evidence="13">The sequence shown here is derived from an EMBL/GenBank/DDBJ whole genome shotgun (WGS) entry which is preliminary data.</text>
</comment>
<feature type="transmembrane region" description="Helical" evidence="10">
    <location>
        <begin position="66"/>
        <end position="91"/>
    </location>
</feature>
<evidence type="ECO:0000256" key="5">
    <source>
        <dbReference type="ARBA" id="ARBA00022741"/>
    </source>
</evidence>
<dbReference type="PANTHER" id="PTHR43394">
    <property type="entry name" value="ATP-DEPENDENT PERMEASE MDL1, MITOCHONDRIAL"/>
    <property type="match status" value="1"/>
</dbReference>
<dbReference type="InterPro" id="IPR017871">
    <property type="entry name" value="ABC_transporter-like_CS"/>
</dbReference>
<comment type="subcellular location">
    <subcellularLocation>
        <location evidence="1">Cell membrane</location>
        <topology evidence="1">Multi-pass membrane protein</topology>
    </subcellularLocation>
</comment>
<dbReference type="Pfam" id="PF00005">
    <property type="entry name" value="ABC_tran"/>
    <property type="match status" value="1"/>
</dbReference>
<keyword evidence="14" id="KW-1185">Reference proteome</keyword>
<evidence type="ECO:0000256" key="1">
    <source>
        <dbReference type="ARBA" id="ARBA00004651"/>
    </source>
</evidence>
<feature type="transmembrane region" description="Helical" evidence="10">
    <location>
        <begin position="281"/>
        <end position="300"/>
    </location>
</feature>
<sequence>MKKQSDLSKLLDYAGSFKVLTIASWVLSAVSALLALAPFVCIWRIIQEVLAVQPQFEKAVDLAHNGWLAVGLAVGSMLVYIAALMCSHIAAFRVQANIRSTAMHHIVTLPMGFMDSIGSGKLRKIVDESSAATETYLAHQLPDMCGAYVTPLGLLALLLVFDWRLGLLSLIPVVIAFAIMASLTGKRMQDKMKEYQNALEQMSNEAVEYVRGIPVVKTFGQSVFSFKRFKAAIDNYETWVIAYTKDMRLPMVFYTAAINAVFAVLIAAGLVLSAGGVTDELLLNLLFYIIITPIISVTLTKIMFSSENKMIVADAMERIDGVLALKPLPEPAAPRHPKDNSIVLNGVSFRYPGGAENALDGVSLSIRPGEHIALVGPSGGGKTTLASVVARFWDAMEGTVSIGGVDVREIAKAERMETVSFVFQDAKLLKTSIFENVRMAKPTATRDEVEQALRFAQCGDILEGLPQGMDTVIGTDGVYLSGGEQQRIAIARVMLKNAPILILDEATAFADPDNETRVQAAFTALSKGKTVIMIAHRLSTVTDADRIFVVKDGKIDASGKHQELVEQGGLYARLWDEYSRSAAWKVGAGNA</sequence>
<keyword evidence="6 13" id="KW-0067">ATP-binding</keyword>
<dbReference type="PROSITE" id="PS00211">
    <property type="entry name" value="ABC_TRANSPORTER_1"/>
    <property type="match status" value="1"/>
</dbReference>
<dbReference type="InterPro" id="IPR039421">
    <property type="entry name" value="Type_1_exporter"/>
</dbReference>
<dbReference type="InterPro" id="IPR011527">
    <property type="entry name" value="ABC1_TM_dom"/>
</dbReference>
<dbReference type="GO" id="GO:0015421">
    <property type="term" value="F:ABC-type oligopeptide transporter activity"/>
    <property type="evidence" value="ECO:0007669"/>
    <property type="project" value="TreeGrafter"/>
</dbReference>
<dbReference type="InterPro" id="IPR036640">
    <property type="entry name" value="ABC1_TM_sf"/>
</dbReference>
<gene>
    <name evidence="13" type="ORF">H8S62_00020</name>
</gene>
<dbReference type="SMART" id="SM00382">
    <property type="entry name" value="AAA"/>
    <property type="match status" value="1"/>
</dbReference>
<dbReference type="SUPFAM" id="SSF52540">
    <property type="entry name" value="P-loop containing nucleoside triphosphate hydrolases"/>
    <property type="match status" value="1"/>
</dbReference>
<feature type="transmembrane region" description="Helical" evidence="10">
    <location>
        <begin position="167"/>
        <end position="185"/>
    </location>
</feature>
<dbReference type="GO" id="GO:0005524">
    <property type="term" value="F:ATP binding"/>
    <property type="evidence" value="ECO:0007669"/>
    <property type="project" value="UniProtKB-KW"/>
</dbReference>
<dbReference type="PROSITE" id="PS50929">
    <property type="entry name" value="ABC_TM1F"/>
    <property type="match status" value="1"/>
</dbReference>
<dbReference type="Proteomes" id="UP000607645">
    <property type="component" value="Unassembled WGS sequence"/>
</dbReference>
<evidence type="ECO:0000256" key="4">
    <source>
        <dbReference type="ARBA" id="ARBA00022692"/>
    </source>
</evidence>
<evidence type="ECO:0000256" key="9">
    <source>
        <dbReference type="SAM" id="Coils"/>
    </source>
</evidence>
<keyword evidence="4 10" id="KW-0812">Transmembrane</keyword>
<dbReference type="InterPro" id="IPR003439">
    <property type="entry name" value="ABC_transporter-like_ATP-bd"/>
</dbReference>
<dbReference type="SUPFAM" id="SSF90123">
    <property type="entry name" value="ABC transporter transmembrane region"/>
    <property type="match status" value="1"/>
</dbReference>
<feature type="transmembrane region" description="Helical" evidence="10">
    <location>
        <begin position="145"/>
        <end position="161"/>
    </location>
</feature>
<keyword evidence="3" id="KW-1003">Cell membrane</keyword>
<name>A0A8J6MBC5_9FIRM</name>
<feature type="coiled-coil region" evidence="9">
    <location>
        <begin position="185"/>
        <end position="212"/>
    </location>
</feature>
<evidence type="ECO:0000256" key="2">
    <source>
        <dbReference type="ARBA" id="ARBA00022448"/>
    </source>
</evidence>
<dbReference type="Gene3D" id="1.20.1560.10">
    <property type="entry name" value="ABC transporter type 1, transmembrane domain"/>
    <property type="match status" value="1"/>
</dbReference>
<dbReference type="AlphaFoldDB" id="A0A8J6MBC5"/>
<evidence type="ECO:0000313" key="14">
    <source>
        <dbReference type="Proteomes" id="UP000607645"/>
    </source>
</evidence>
<feature type="transmembrane region" description="Helical" evidence="10">
    <location>
        <begin position="251"/>
        <end position="275"/>
    </location>
</feature>
<evidence type="ECO:0000313" key="13">
    <source>
        <dbReference type="EMBL" id="MBC5735395.1"/>
    </source>
</evidence>
<proteinExistence type="predicted"/>
<dbReference type="RefSeq" id="WP_155145517.1">
    <property type="nucleotide sequence ID" value="NZ_JACOPQ010000001.1"/>
</dbReference>
<reference evidence="13" key="1">
    <citation type="submission" date="2020-08" db="EMBL/GenBank/DDBJ databases">
        <title>Genome public.</title>
        <authorList>
            <person name="Liu C."/>
            <person name="Sun Q."/>
        </authorList>
    </citation>
    <scope>NUCLEOTIDE SEQUENCE</scope>
    <source>
        <strain evidence="13">NSJ-52</strain>
    </source>
</reference>
<accession>A0A8J6MBC5</accession>
<feature type="transmembrane region" description="Helical" evidence="10">
    <location>
        <begin position="20"/>
        <end position="46"/>
    </location>
</feature>
<dbReference type="Pfam" id="PF00664">
    <property type="entry name" value="ABC_membrane"/>
    <property type="match status" value="1"/>
</dbReference>
<keyword evidence="5" id="KW-0547">Nucleotide-binding</keyword>
<dbReference type="Gene3D" id="3.40.50.300">
    <property type="entry name" value="P-loop containing nucleotide triphosphate hydrolases"/>
    <property type="match status" value="1"/>
</dbReference>
<dbReference type="PROSITE" id="PS50893">
    <property type="entry name" value="ABC_TRANSPORTER_2"/>
    <property type="match status" value="1"/>
</dbReference>
<dbReference type="GO" id="GO:0016887">
    <property type="term" value="F:ATP hydrolysis activity"/>
    <property type="evidence" value="ECO:0007669"/>
    <property type="project" value="InterPro"/>
</dbReference>
<evidence type="ECO:0000256" key="8">
    <source>
        <dbReference type="ARBA" id="ARBA00023136"/>
    </source>
</evidence>
<dbReference type="GO" id="GO:0005886">
    <property type="term" value="C:plasma membrane"/>
    <property type="evidence" value="ECO:0007669"/>
    <property type="project" value="UniProtKB-SubCell"/>
</dbReference>
<evidence type="ECO:0000259" key="11">
    <source>
        <dbReference type="PROSITE" id="PS50893"/>
    </source>
</evidence>
<evidence type="ECO:0000256" key="7">
    <source>
        <dbReference type="ARBA" id="ARBA00022989"/>
    </source>
</evidence>
<feature type="domain" description="ABC transporter" evidence="11">
    <location>
        <begin position="342"/>
        <end position="577"/>
    </location>
</feature>
<keyword evidence="9" id="KW-0175">Coiled coil</keyword>
<keyword evidence="7 10" id="KW-1133">Transmembrane helix</keyword>